<keyword evidence="2" id="KW-0678">Repressor</keyword>
<dbReference type="Pfam" id="PF01726">
    <property type="entry name" value="LexA_DNA_bind"/>
    <property type="match status" value="1"/>
</dbReference>
<dbReference type="SUPFAM" id="SSF51306">
    <property type="entry name" value="LexA/Signal peptidase"/>
    <property type="match status" value="1"/>
</dbReference>
<dbReference type="InterPro" id="IPR006197">
    <property type="entry name" value="Peptidase_S24_LexA"/>
</dbReference>
<keyword evidence="11" id="KW-0742">SOS response</keyword>
<dbReference type="InterPro" id="IPR015927">
    <property type="entry name" value="Peptidase_S24_S26A/B/C"/>
</dbReference>
<dbReference type="GO" id="GO:0004252">
    <property type="term" value="F:serine-type endopeptidase activity"/>
    <property type="evidence" value="ECO:0007669"/>
    <property type="project" value="InterPro"/>
</dbReference>
<evidence type="ECO:0000256" key="7">
    <source>
        <dbReference type="ARBA" id="ARBA00023015"/>
    </source>
</evidence>
<dbReference type="InterPro" id="IPR006200">
    <property type="entry name" value="LexA"/>
</dbReference>
<dbReference type="Gene3D" id="2.10.109.10">
    <property type="entry name" value="Umud Fragment, subunit A"/>
    <property type="match status" value="1"/>
</dbReference>
<dbReference type="GO" id="GO:0045892">
    <property type="term" value="P:negative regulation of DNA-templated transcription"/>
    <property type="evidence" value="ECO:0007669"/>
    <property type="project" value="InterPro"/>
</dbReference>
<dbReference type="PANTHER" id="PTHR33516:SF2">
    <property type="entry name" value="LEXA REPRESSOR-RELATED"/>
    <property type="match status" value="1"/>
</dbReference>
<evidence type="ECO:0000313" key="15">
    <source>
        <dbReference type="EMBL" id="OGD99014.1"/>
    </source>
</evidence>
<evidence type="ECO:0000256" key="9">
    <source>
        <dbReference type="ARBA" id="ARBA00023163"/>
    </source>
</evidence>
<dbReference type="InterPro" id="IPR036388">
    <property type="entry name" value="WH-like_DNA-bd_sf"/>
</dbReference>
<name>A0A1F5H4Q6_9BACT</name>
<dbReference type="EMBL" id="MFBT01000026">
    <property type="protein sequence ID" value="OGD99014.1"/>
    <property type="molecule type" value="Genomic_DNA"/>
</dbReference>
<dbReference type="GO" id="GO:0009432">
    <property type="term" value="P:SOS response"/>
    <property type="evidence" value="ECO:0007669"/>
    <property type="project" value="UniProtKB-KW"/>
</dbReference>
<dbReference type="InterPro" id="IPR036390">
    <property type="entry name" value="WH_DNA-bd_sf"/>
</dbReference>
<dbReference type="InterPro" id="IPR006199">
    <property type="entry name" value="LexA_DNA-bd_dom"/>
</dbReference>
<evidence type="ECO:0000256" key="12">
    <source>
        <dbReference type="RuleBase" id="RU003991"/>
    </source>
</evidence>
<evidence type="ECO:0000256" key="2">
    <source>
        <dbReference type="ARBA" id="ARBA00022491"/>
    </source>
</evidence>
<evidence type="ECO:0000256" key="8">
    <source>
        <dbReference type="ARBA" id="ARBA00023125"/>
    </source>
</evidence>
<dbReference type="GO" id="GO:0006281">
    <property type="term" value="P:DNA repair"/>
    <property type="evidence" value="ECO:0007669"/>
    <property type="project" value="UniProtKB-KW"/>
</dbReference>
<protein>
    <submittedName>
        <fullName evidence="15">Repressor LexA</fullName>
    </submittedName>
</protein>
<dbReference type="GO" id="GO:0006508">
    <property type="term" value="P:proteolysis"/>
    <property type="evidence" value="ECO:0007669"/>
    <property type="project" value="InterPro"/>
</dbReference>
<sequence>MALTVKPLTNKQKDALDFINSFMQERGYSPSLRELAKFLDTENLSTAQYYIEELEKKGYLKRDPHKNRGIAPITQKQTVPLLGFIAAGEPIEPIENAEPIQVSSNIKLNPNHSYYALKVKGDSMMDMGILDNDIVLIKHQMTADIGDTVVGITENGATLKVLGEKSGRTILQPRNPKYETIIPEQLEIRGKFVGLVRGNF</sequence>
<dbReference type="Proteomes" id="UP000177039">
    <property type="component" value="Unassembled WGS sequence"/>
</dbReference>
<feature type="domain" description="Peptidase S24/S26A/S26B/S26C" evidence="13">
    <location>
        <begin position="80"/>
        <end position="193"/>
    </location>
</feature>
<dbReference type="InterPro" id="IPR050077">
    <property type="entry name" value="LexA_repressor"/>
</dbReference>
<gene>
    <name evidence="15" type="ORF">A3B54_01400</name>
</gene>
<dbReference type="GO" id="GO:0006260">
    <property type="term" value="P:DNA replication"/>
    <property type="evidence" value="ECO:0007669"/>
    <property type="project" value="UniProtKB-KW"/>
</dbReference>
<proteinExistence type="inferred from homology"/>
<dbReference type="PANTHER" id="PTHR33516">
    <property type="entry name" value="LEXA REPRESSOR"/>
    <property type="match status" value="1"/>
</dbReference>
<feature type="domain" description="LexA repressor DNA-binding" evidence="14">
    <location>
        <begin position="6"/>
        <end position="69"/>
    </location>
</feature>
<evidence type="ECO:0000256" key="1">
    <source>
        <dbReference type="ARBA" id="ARBA00007484"/>
    </source>
</evidence>
<keyword evidence="4" id="KW-0227">DNA damage</keyword>
<keyword evidence="7" id="KW-0805">Transcription regulation</keyword>
<evidence type="ECO:0000256" key="6">
    <source>
        <dbReference type="ARBA" id="ARBA00022813"/>
    </source>
</evidence>
<dbReference type="InterPro" id="IPR036286">
    <property type="entry name" value="LexA/Signal_pep-like_sf"/>
</dbReference>
<evidence type="ECO:0000256" key="5">
    <source>
        <dbReference type="ARBA" id="ARBA00022801"/>
    </source>
</evidence>
<reference evidence="15 16" key="1">
    <citation type="journal article" date="2016" name="Nat. Commun.">
        <title>Thousands of microbial genomes shed light on interconnected biogeochemical processes in an aquifer system.</title>
        <authorList>
            <person name="Anantharaman K."/>
            <person name="Brown C.T."/>
            <person name="Hug L.A."/>
            <person name="Sharon I."/>
            <person name="Castelle C.J."/>
            <person name="Probst A.J."/>
            <person name="Thomas B.C."/>
            <person name="Singh A."/>
            <person name="Wilkins M.J."/>
            <person name="Karaoz U."/>
            <person name="Brodie E.L."/>
            <person name="Williams K.H."/>
            <person name="Hubbard S.S."/>
            <person name="Banfield J.F."/>
        </authorList>
    </citation>
    <scope>NUCLEOTIDE SEQUENCE [LARGE SCALE GENOMIC DNA]</scope>
</reference>
<comment type="caution">
    <text evidence="15">The sequence shown here is derived from an EMBL/GenBank/DDBJ whole genome shotgun (WGS) entry which is preliminary data.</text>
</comment>
<keyword evidence="3" id="KW-0235">DNA replication</keyword>
<keyword evidence="5 12" id="KW-0378">Hydrolase</keyword>
<dbReference type="PRINTS" id="PR00726">
    <property type="entry name" value="LEXASERPTASE"/>
</dbReference>
<dbReference type="Pfam" id="PF00717">
    <property type="entry name" value="Peptidase_S24"/>
    <property type="match status" value="1"/>
</dbReference>
<comment type="similarity">
    <text evidence="1 12">Belongs to the peptidase S24 family.</text>
</comment>
<accession>A0A1F5H4Q6</accession>
<dbReference type="GO" id="GO:0003677">
    <property type="term" value="F:DNA binding"/>
    <property type="evidence" value="ECO:0007669"/>
    <property type="project" value="UniProtKB-KW"/>
</dbReference>
<organism evidence="15 16">
    <name type="scientific">Candidatus Curtissbacteria bacterium RIFCSPLOWO2_01_FULL_42_50</name>
    <dbReference type="NCBI Taxonomy" id="1797730"/>
    <lineage>
        <taxon>Bacteria</taxon>
        <taxon>Candidatus Curtissiibacteriota</taxon>
    </lineage>
</organism>
<dbReference type="InterPro" id="IPR039418">
    <property type="entry name" value="LexA-like"/>
</dbReference>
<dbReference type="NCBIfam" id="TIGR00498">
    <property type="entry name" value="lexA"/>
    <property type="match status" value="1"/>
</dbReference>
<evidence type="ECO:0000259" key="13">
    <source>
        <dbReference type="Pfam" id="PF00717"/>
    </source>
</evidence>
<evidence type="ECO:0000259" key="14">
    <source>
        <dbReference type="Pfam" id="PF01726"/>
    </source>
</evidence>
<dbReference type="Gene3D" id="1.10.10.10">
    <property type="entry name" value="Winged helix-like DNA-binding domain superfamily/Winged helix DNA-binding domain"/>
    <property type="match status" value="1"/>
</dbReference>
<evidence type="ECO:0000313" key="16">
    <source>
        <dbReference type="Proteomes" id="UP000177039"/>
    </source>
</evidence>
<keyword evidence="6 12" id="KW-0068">Autocatalytic cleavage</keyword>
<evidence type="ECO:0000256" key="11">
    <source>
        <dbReference type="ARBA" id="ARBA00023236"/>
    </source>
</evidence>
<dbReference type="AlphaFoldDB" id="A0A1F5H4Q6"/>
<dbReference type="CDD" id="cd06529">
    <property type="entry name" value="S24_LexA-like"/>
    <property type="match status" value="1"/>
</dbReference>
<dbReference type="SUPFAM" id="SSF46785">
    <property type="entry name" value="Winged helix' DNA-binding domain"/>
    <property type="match status" value="1"/>
</dbReference>
<keyword evidence="9" id="KW-0804">Transcription</keyword>
<keyword evidence="10" id="KW-0234">DNA repair</keyword>
<evidence type="ECO:0000256" key="10">
    <source>
        <dbReference type="ARBA" id="ARBA00023204"/>
    </source>
</evidence>
<keyword evidence="8" id="KW-0238">DNA-binding</keyword>
<evidence type="ECO:0000256" key="4">
    <source>
        <dbReference type="ARBA" id="ARBA00022763"/>
    </source>
</evidence>
<evidence type="ECO:0000256" key="3">
    <source>
        <dbReference type="ARBA" id="ARBA00022705"/>
    </source>
</evidence>